<evidence type="ECO:0000313" key="2">
    <source>
        <dbReference type="Proteomes" id="UP000001861"/>
    </source>
</evidence>
<dbReference type="AlphaFoldDB" id="A8P7J4"/>
<dbReference type="VEuPathDB" id="FungiDB:CC1G_08241"/>
<accession>A8P7J4</accession>
<dbReference type="KEGG" id="cci:CC1G_08241"/>
<sequence length="466" mass="52400">MRRSTRLTASKQPVQGLPTVILPTELVSLIVDQLIDDKPALKACSLVNKAWSQPSRELIYRQVLLGAPKPNIRCKQLRKLLEAQPNLARAVQVVDIVQDAKSERSKYSDGWLKSSKDIAYILPLLTSVHVVRLSSHPGFLNWSFIPPDVKTAFYNLFSQPHVKSIVLVDMMNMDLTPFRHYHHLEALELRTVDVADEEEEVRILPPKKIEKATLVGGGQVSTLKALDLFDSPKAVQVLLKGSELESDPDSRGSQAQTLNLRHIQKLTIGTMPDETDDERAVWASVIQFCSTRVEHYVLHVDWGFDPILMDMKHFPRLTSFTLHMNAELVYPPAWNSGHGATILEGLSTLSLQTPPLPLSHFTLIVSVTEDIDCTSLEGNLRKTFLFKSPQWLGRLGGILGNEESLPKLESVRLLVEVLVDSEVREVGRYTDHAAWRRLEATVKKSLAGLNKRGILEVRQFREGDDL</sequence>
<organism evidence="1 2">
    <name type="scientific">Coprinopsis cinerea (strain Okayama-7 / 130 / ATCC MYA-4618 / FGSC 9003)</name>
    <name type="common">Inky cap fungus</name>
    <name type="synonym">Hormographiella aspergillata</name>
    <dbReference type="NCBI Taxonomy" id="240176"/>
    <lineage>
        <taxon>Eukaryota</taxon>
        <taxon>Fungi</taxon>
        <taxon>Dikarya</taxon>
        <taxon>Basidiomycota</taxon>
        <taxon>Agaricomycotina</taxon>
        <taxon>Agaricomycetes</taxon>
        <taxon>Agaricomycetidae</taxon>
        <taxon>Agaricales</taxon>
        <taxon>Agaricineae</taxon>
        <taxon>Psathyrellaceae</taxon>
        <taxon>Coprinopsis</taxon>
    </lineage>
</organism>
<keyword evidence="2" id="KW-1185">Reference proteome</keyword>
<dbReference type="OMA" id="IMCTCEN"/>
<dbReference type="InParanoid" id="A8P7J4"/>
<reference evidence="1 2" key="1">
    <citation type="journal article" date="2010" name="Proc. Natl. Acad. Sci. U.S.A.">
        <title>Insights into evolution of multicellular fungi from the assembled chromosomes of the mushroom Coprinopsis cinerea (Coprinus cinereus).</title>
        <authorList>
            <person name="Stajich J.E."/>
            <person name="Wilke S.K."/>
            <person name="Ahren D."/>
            <person name="Au C.H."/>
            <person name="Birren B.W."/>
            <person name="Borodovsky M."/>
            <person name="Burns C."/>
            <person name="Canback B."/>
            <person name="Casselton L.A."/>
            <person name="Cheng C.K."/>
            <person name="Deng J."/>
            <person name="Dietrich F.S."/>
            <person name="Fargo D.C."/>
            <person name="Farman M.L."/>
            <person name="Gathman A.C."/>
            <person name="Goldberg J."/>
            <person name="Guigo R."/>
            <person name="Hoegger P.J."/>
            <person name="Hooker J.B."/>
            <person name="Huggins A."/>
            <person name="James T.Y."/>
            <person name="Kamada T."/>
            <person name="Kilaru S."/>
            <person name="Kodira C."/>
            <person name="Kues U."/>
            <person name="Kupfer D."/>
            <person name="Kwan H.S."/>
            <person name="Lomsadze A."/>
            <person name="Li W."/>
            <person name="Lilly W.W."/>
            <person name="Ma L.J."/>
            <person name="Mackey A.J."/>
            <person name="Manning G."/>
            <person name="Martin F."/>
            <person name="Muraguchi H."/>
            <person name="Natvig D.O."/>
            <person name="Palmerini H."/>
            <person name="Ramesh M.A."/>
            <person name="Rehmeyer C.J."/>
            <person name="Roe B.A."/>
            <person name="Shenoy N."/>
            <person name="Stanke M."/>
            <person name="Ter-Hovhannisyan V."/>
            <person name="Tunlid A."/>
            <person name="Velagapudi R."/>
            <person name="Vision T.J."/>
            <person name="Zeng Q."/>
            <person name="Zolan M.E."/>
            <person name="Pukkila P.J."/>
        </authorList>
    </citation>
    <scope>NUCLEOTIDE SEQUENCE [LARGE SCALE GENOMIC DNA]</scope>
    <source>
        <strain evidence="2">Okayama-7 / 130 / ATCC MYA-4618 / FGSC 9003</strain>
    </source>
</reference>
<dbReference type="Proteomes" id="UP000001861">
    <property type="component" value="Unassembled WGS sequence"/>
</dbReference>
<evidence type="ECO:0008006" key="3">
    <source>
        <dbReference type="Google" id="ProtNLM"/>
    </source>
</evidence>
<gene>
    <name evidence="1" type="ORF">CC1G_08241</name>
</gene>
<proteinExistence type="predicted"/>
<dbReference type="GeneID" id="6015987"/>
<dbReference type="OrthoDB" id="2745898at2759"/>
<evidence type="ECO:0000313" key="1">
    <source>
        <dbReference type="EMBL" id="EAU82490.1"/>
    </source>
</evidence>
<dbReference type="EMBL" id="AACS02000005">
    <property type="protein sequence ID" value="EAU82490.1"/>
    <property type="molecule type" value="Genomic_DNA"/>
</dbReference>
<dbReference type="RefSeq" id="XP_001839374.1">
    <property type="nucleotide sequence ID" value="XM_001839322.1"/>
</dbReference>
<protein>
    <recommendedName>
        <fullName evidence="3">F-box domain-containing protein</fullName>
    </recommendedName>
</protein>
<comment type="caution">
    <text evidence="1">The sequence shown here is derived from an EMBL/GenBank/DDBJ whole genome shotgun (WGS) entry which is preliminary data.</text>
</comment>
<name>A8P7J4_COPC7</name>